<feature type="region of interest" description="Disordered" evidence="1">
    <location>
        <begin position="129"/>
        <end position="189"/>
    </location>
</feature>
<dbReference type="STRING" id="48709.A0A1D2N7Q0"/>
<name>A0A1D2N7Q0_ORCCI</name>
<dbReference type="SUPFAM" id="SSF81631">
    <property type="entry name" value="PAP/OAS1 substrate-binding domain"/>
    <property type="match status" value="1"/>
</dbReference>
<feature type="region of interest" description="Disordered" evidence="1">
    <location>
        <begin position="320"/>
        <end position="359"/>
    </location>
</feature>
<feature type="compositionally biased region" description="Basic and acidic residues" evidence="1">
    <location>
        <begin position="1281"/>
        <end position="1300"/>
    </location>
</feature>
<dbReference type="SUPFAM" id="SSF81301">
    <property type="entry name" value="Nucleotidyltransferase"/>
    <property type="match status" value="1"/>
</dbReference>
<feature type="domain" description="Poly(A) RNA polymerase mitochondrial-like central palm" evidence="2">
    <location>
        <begin position="522"/>
        <end position="669"/>
    </location>
</feature>
<evidence type="ECO:0000313" key="4">
    <source>
        <dbReference type="Proteomes" id="UP000094527"/>
    </source>
</evidence>
<protein>
    <submittedName>
        <fullName evidence="3">Speckle targeted PIP5K1A-regulated poly(A) polymerase</fullName>
    </submittedName>
</protein>
<dbReference type="Pfam" id="PF22600">
    <property type="entry name" value="MTPAP-like_central"/>
    <property type="match status" value="1"/>
</dbReference>
<dbReference type="OrthoDB" id="407432at2759"/>
<reference evidence="3 4" key="1">
    <citation type="journal article" date="2016" name="Genome Biol. Evol.">
        <title>Gene Family Evolution Reflects Adaptation to Soil Environmental Stressors in the Genome of the Collembolan Orchesella cincta.</title>
        <authorList>
            <person name="Faddeeva-Vakhrusheva A."/>
            <person name="Derks M.F."/>
            <person name="Anvar S.Y."/>
            <person name="Agamennone V."/>
            <person name="Suring W."/>
            <person name="Smit S."/>
            <person name="van Straalen N.M."/>
            <person name="Roelofs D."/>
        </authorList>
    </citation>
    <scope>NUCLEOTIDE SEQUENCE [LARGE SCALE GENOMIC DNA]</scope>
    <source>
        <tissue evidence="3">Mixed pool</tissue>
    </source>
</reference>
<sequence>MSSYSDWLKHLRDWKHQQELRKCYTPRSQWPNHENSYVLSGPMNEFSFAKLLEWVATFGVVTEFMHDTKNNFCIFTLQSVGDIGKAKVEEVIGEQVVFGKKVVMKPKSEFGPFEWNLIYEAGKRAEGDFDNKSVASTTSSSSVNSSRRSLKDVTPTPKGTLVFTNRNLSSKPDNVKSPSAKSLKPGNTMKAEMDNIEGAIRKLMVNDSSHHEMPGSQTKEQSSENSKEKGRKKKKSKQKNSTAIDLEILPKNEESVGTYSSVLKSSVQLIQSDDKSGPVLQSQSTEVNNTDGGSSTSQEPLNFRGGFTFLRTLKVSESNDGNYQEQQGDDEAANRPSTDKTSMVSSANSEKPSFRNKEQSLVEPLKQILEAHLVKATSQQRLGTNGNDSIPKSRAIDGSKNRPTAKLIKRKIETAPQSSLNLKFNINPFPLNQDLNATVPRHVNHFLGTISPTFAAQVPDVVKNYLVHPAYPTGNTYRFSGHPPLASFFELFEFLGMPSGMKPKKQKIPTQELYRRFSSLQLTMQLQEFLAAQTLSSEELILRWQFMLDMLYILRGHYPKCELYAFGSILTGLGDFSSDIDVYVDLTGESSSPSRDASKKLTSQQALELAKRILSKSLCPHLKTRFVKNVIAIRSARIPIIKLTHAVTFVNCDISFENRLSVQNSKLMTLCIKLDPRVFPLMVLIRFWGKFHQITGSSLIKNYALMLLVLVYLVKAQVLPPITLLQKLKAMERQRNGQAENPDEIEGWNASFCENLEMIKSHFKGSTIQPSYAQNPAPTLIKMAQEFFELYGNIDFSKVVVCTLLGEILPKEDFLPGNEERLHEGLDLYKIWAMQQDRNKRLNVKNALLCIQDPFLLSFNVGCVTPHPTLVRFQIGCLKAAQVLRNTNNLKSILDVLVPIPSHIGERKFIRVYKIIRKSEELKKEIKLAFGTNPGDKRKSSAAQPKSSFVKLPKHLEMFEGLIDEKEMKAAAKRPKWETFIDFVVDKDFETIFITELTRCKIQESRIRMDEVMHTLWMKFALQFFNDIFSTGLKVDVEIDTFVEPQIDLVIKNPDGKRALNKAFSQDLLPPSRKNPQQIDVLCKKIMELSIEPPQIYYMKIHLNVKYPFWEKRNALAKNIIEDIKVPKLYVETVHLNENAGKKKNRNKEQTQIVAKISNFNCMNPISVEEQVSEIIISEHKKLEETFTPFTFDVLVKLDMTTTNLRPVLALILDEGSRLNNNSTIRAFKMVTDIILEAFPAYVTYHLASWLEMDPVEPESNVQSPSGSDKAQKGQGVNENDDNKKEEIPMKRQGRSKSDEDLLIPSDSSEDEDEMSEVDDEMTEVDDDE</sequence>
<dbReference type="GO" id="GO:1990817">
    <property type="term" value="F:poly(A) RNA polymerase activity"/>
    <property type="evidence" value="ECO:0007669"/>
    <property type="project" value="UniProtKB-ARBA"/>
</dbReference>
<dbReference type="GO" id="GO:0046872">
    <property type="term" value="F:metal ion binding"/>
    <property type="evidence" value="ECO:0007669"/>
    <property type="project" value="UniProtKB-KW"/>
</dbReference>
<proteinExistence type="predicted"/>
<dbReference type="EMBL" id="LJIJ01000164">
    <property type="protein sequence ID" value="ODN01267.1"/>
    <property type="molecule type" value="Genomic_DNA"/>
</dbReference>
<feature type="compositionally biased region" description="Polar residues" evidence="1">
    <location>
        <begin position="379"/>
        <end position="390"/>
    </location>
</feature>
<feature type="compositionally biased region" description="Polar residues" evidence="1">
    <location>
        <begin position="279"/>
        <end position="300"/>
    </location>
</feature>
<dbReference type="Gene3D" id="3.30.460.10">
    <property type="entry name" value="Beta Polymerase, domain 2"/>
    <property type="match status" value="1"/>
</dbReference>
<dbReference type="Proteomes" id="UP000094527">
    <property type="component" value="Unassembled WGS sequence"/>
</dbReference>
<feature type="compositionally biased region" description="Polar residues" evidence="1">
    <location>
        <begin position="1260"/>
        <end position="1269"/>
    </location>
</feature>
<dbReference type="PANTHER" id="PTHR12271:SF127">
    <property type="entry name" value="SPECKLE TARGETED PIP5K1A-REGULATED POLY(A) POLYMERASE"/>
    <property type="match status" value="1"/>
</dbReference>
<dbReference type="PANTHER" id="PTHR12271">
    <property type="entry name" value="POLY A POLYMERASE CID PAP -RELATED"/>
    <property type="match status" value="1"/>
</dbReference>
<feature type="compositionally biased region" description="Acidic residues" evidence="1">
    <location>
        <begin position="1308"/>
        <end position="1329"/>
    </location>
</feature>
<accession>A0A1D2N7Q0</accession>
<feature type="compositionally biased region" description="Basic residues" evidence="1">
    <location>
        <begin position="229"/>
        <end position="238"/>
    </location>
</feature>
<keyword evidence="4" id="KW-1185">Reference proteome</keyword>
<feature type="region of interest" description="Disordered" evidence="1">
    <location>
        <begin position="209"/>
        <end position="246"/>
    </location>
</feature>
<comment type="caution">
    <text evidence="3">The sequence shown here is derived from an EMBL/GenBank/DDBJ whole genome shotgun (WGS) entry which is preliminary data.</text>
</comment>
<feature type="region of interest" description="Disordered" evidence="1">
    <location>
        <begin position="1257"/>
        <end position="1329"/>
    </location>
</feature>
<organism evidence="3 4">
    <name type="scientific">Orchesella cincta</name>
    <name type="common">Springtail</name>
    <name type="synonym">Podura cincta</name>
    <dbReference type="NCBI Taxonomy" id="48709"/>
    <lineage>
        <taxon>Eukaryota</taxon>
        <taxon>Metazoa</taxon>
        <taxon>Ecdysozoa</taxon>
        <taxon>Arthropoda</taxon>
        <taxon>Hexapoda</taxon>
        <taxon>Collembola</taxon>
        <taxon>Entomobryomorpha</taxon>
        <taxon>Entomobryoidea</taxon>
        <taxon>Orchesellidae</taxon>
        <taxon>Orchesellinae</taxon>
        <taxon>Orchesella</taxon>
    </lineage>
</organism>
<feature type="compositionally biased region" description="Polar residues" evidence="1">
    <location>
        <begin position="162"/>
        <end position="180"/>
    </location>
</feature>
<feature type="compositionally biased region" description="Low complexity" evidence="1">
    <location>
        <begin position="133"/>
        <end position="147"/>
    </location>
</feature>
<evidence type="ECO:0000259" key="2">
    <source>
        <dbReference type="Pfam" id="PF22600"/>
    </source>
</evidence>
<evidence type="ECO:0000256" key="1">
    <source>
        <dbReference type="SAM" id="MobiDB-lite"/>
    </source>
</evidence>
<feature type="region of interest" description="Disordered" evidence="1">
    <location>
        <begin position="274"/>
        <end position="303"/>
    </location>
</feature>
<evidence type="ECO:0000313" key="3">
    <source>
        <dbReference type="EMBL" id="ODN01267.1"/>
    </source>
</evidence>
<dbReference type="CDD" id="cd05402">
    <property type="entry name" value="NT_PAP_TUTase"/>
    <property type="match status" value="1"/>
</dbReference>
<dbReference type="GO" id="GO:0031123">
    <property type="term" value="P:RNA 3'-end processing"/>
    <property type="evidence" value="ECO:0007669"/>
    <property type="project" value="TreeGrafter"/>
</dbReference>
<dbReference type="InterPro" id="IPR054708">
    <property type="entry name" value="MTPAP-like_central"/>
</dbReference>
<feature type="compositionally biased region" description="Polar residues" evidence="1">
    <location>
        <begin position="335"/>
        <end position="351"/>
    </location>
</feature>
<gene>
    <name evidence="3" type="ORF">Ocin01_05430</name>
</gene>
<dbReference type="InterPro" id="IPR043519">
    <property type="entry name" value="NT_sf"/>
</dbReference>
<feature type="region of interest" description="Disordered" evidence="1">
    <location>
        <begin position="379"/>
        <end position="402"/>
    </location>
</feature>
<dbReference type="Gene3D" id="1.10.1410.10">
    <property type="match status" value="1"/>
</dbReference>